<organism evidence="3 4">
    <name type="scientific">Pseudonocardia dioxanivorans (strain ATCC 55486 / DSM 44775 / JCM 13855 / CB1190)</name>
    <dbReference type="NCBI Taxonomy" id="675635"/>
    <lineage>
        <taxon>Bacteria</taxon>
        <taxon>Bacillati</taxon>
        <taxon>Actinomycetota</taxon>
        <taxon>Actinomycetes</taxon>
        <taxon>Pseudonocardiales</taxon>
        <taxon>Pseudonocardiaceae</taxon>
        <taxon>Pseudonocardia</taxon>
    </lineage>
</organism>
<feature type="signal peptide" evidence="1">
    <location>
        <begin position="1"/>
        <end position="28"/>
    </location>
</feature>
<keyword evidence="4" id="KW-1185">Reference proteome</keyword>
<reference evidence="3 4" key="1">
    <citation type="journal article" date="2011" name="J. Bacteriol.">
        <title>Genome sequence of the 1,4-dioxane-degrading Pseudonocardia dioxanivorans strain CB1190.</title>
        <authorList>
            <person name="Sales C.M."/>
            <person name="Mahendra S."/>
            <person name="Grostern A."/>
            <person name="Parales R.E."/>
            <person name="Goodwin L.A."/>
            <person name="Woyke T."/>
            <person name="Nolan M."/>
            <person name="Lapidus A."/>
            <person name="Chertkov O."/>
            <person name="Ovchinnikova G."/>
            <person name="Sczyrba A."/>
            <person name="Alvarez-Cohen L."/>
        </authorList>
    </citation>
    <scope>NUCLEOTIDE SEQUENCE [LARGE SCALE GENOMIC DNA]</scope>
    <source>
        <strain evidence="4">ATCC 55486 / DSM 44775 / JCM 13855 / CB1190</strain>
    </source>
</reference>
<dbReference type="InterPro" id="IPR012338">
    <property type="entry name" value="Beta-lactam/transpept-like"/>
</dbReference>
<name>F4CY21_PSEUX</name>
<dbReference type="KEGG" id="pdx:Psed_2035"/>
<dbReference type="InterPro" id="IPR001466">
    <property type="entry name" value="Beta-lactam-related"/>
</dbReference>
<proteinExistence type="predicted"/>
<dbReference type="PANTHER" id="PTHR46825:SF7">
    <property type="entry name" value="D-ALANYL-D-ALANINE CARBOXYPEPTIDASE"/>
    <property type="match status" value="1"/>
</dbReference>
<dbReference type="PANTHER" id="PTHR46825">
    <property type="entry name" value="D-ALANYL-D-ALANINE-CARBOXYPEPTIDASE/ENDOPEPTIDASE AMPH"/>
    <property type="match status" value="1"/>
</dbReference>
<dbReference type="Pfam" id="PF00144">
    <property type="entry name" value="Beta-lactamase"/>
    <property type="match status" value="1"/>
</dbReference>
<dbReference type="AlphaFoldDB" id="F4CY21"/>
<evidence type="ECO:0000313" key="3">
    <source>
        <dbReference type="EMBL" id="AEA24262.1"/>
    </source>
</evidence>
<dbReference type="InterPro" id="IPR050491">
    <property type="entry name" value="AmpC-like"/>
</dbReference>
<evidence type="ECO:0000259" key="2">
    <source>
        <dbReference type="Pfam" id="PF00144"/>
    </source>
</evidence>
<feature type="domain" description="Beta-lactamase-related" evidence="2">
    <location>
        <begin position="52"/>
        <end position="374"/>
    </location>
</feature>
<gene>
    <name evidence="3" type="ordered locus">Psed_2035</name>
</gene>
<dbReference type="Gene3D" id="3.40.710.10">
    <property type="entry name" value="DD-peptidase/beta-lactamase superfamily"/>
    <property type="match status" value="1"/>
</dbReference>
<accession>F4CY21</accession>
<dbReference type="eggNOG" id="COG1680">
    <property type="taxonomic scope" value="Bacteria"/>
</dbReference>
<dbReference type="EMBL" id="CP002593">
    <property type="protein sequence ID" value="AEA24262.1"/>
    <property type="molecule type" value="Genomic_DNA"/>
</dbReference>
<evidence type="ECO:0000313" key="4">
    <source>
        <dbReference type="Proteomes" id="UP000007809"/>
    </source>
</evidence>
<dbReference type="HOGENOM" id="CLU_020027_2_3_11"/>
<evidence type="ECO:0000256" key="1">
    <source>
        <dbReference type="SAM" id="SignalP"/>
    </source>
</evidence>
<dbReference type="Proteomes" id="UP000007809">
    <property type="component" value="Chromosome"/>
</dbReference>
<sequence length="417" mass="43467">MGRSWVRYIGAVGLTVALTAAVASPAAADAAPTTGGGHSADRSLDPPTLAEVQRIVARFQDTNHTPGVLVGIWSPEGNFVSATGVSDLTTGAPIAPDMQFKIASQTKAFTGNLILQLVGEGRVGLDDRISRWVAGVPNGDRITIRQLLTMTSGLSTGFLLQEENVAKLATGCTEADVLAAGAAEPPVAAPGETWSYSNYGYDLLGRVVELTTGLDISTAIRTRITEPLGMHRTFLPTSGNGLSTPFTHGYGTGGVLSSVAPGVASDDVTPLHQSCVGASGGMVSTLSDLRVWSRALGTGALLEPQVWREATRNPIPYVFPDGYNGSGRWFQGLGFVESGGFIGKEGSFPGYESITMYSPSRHTTIEVVATKQPNGITPTLMFQALAMALYGPNLGFGLTPEQALTPTYTGLPPAPGN</sequence>
<dbReference type="STRING" id="675635.Psed_2035"/>
<protein>
    <submittedName>
        <fullName evidence="3">Beta-lactamase</fullName>
    </submittedName>
</protein>
<feature type="chain" id="PRO_5003312615" evidence="1">
    <location>
        <begin position="29"/>
        <end position="417"/>
    </location>
</feature>
<keyword evidence="1" id="KW-0732">Signal</keyword>
<dbReference type="SUPFAM" id="SSF56601">
    <property type="entry name" value="beta-lactamase/transpeptidase-like"/>
    <property type="match status" value="1"/>
</dbReference>